<feature type="signal peptide" evidence="1">
    <location>
        <begin position="1"/>
        <end position="23"/>
    </location>
</feature>
<protein>
    <recommendedName>
        <fullName evidence="4">Pyrroloquinoline-quinone binding quinoprotein</fullName>
    </recommendedName>
</protein>
<dbReference type="InterPro" id="IPR045383">
    <property type="entry name" value="DUF6528"/>
</dbReference>
<sequence length="334" mass="34923">MFKALIGSVGLLALAAGPGVAPATAQAPPNALPSNMATGVEAQDGRLIGLTDQQYENTQAARIRVMDPAVANWNTAAAQKWAWAPTSGNGFAGLASAWGLPSDVKLRKRAGKYVAVVSDTRGLAALISYPAGKRLWAVNVGGSSASPHSVELLPNGNVAVAASGSGGFIRVYTASQGSASAKYVNFPLNFAHGVSWDPARKVLWALGNDQLVALKITGTAAAPKLEKSRVITLPNGGGHDVAPALENHDVFWVSTAETIYRVSKSRGAVLASKDLRSVKSVSSMANGRLIRTRPKQGCRSGWCTDTVEFAGPAGLRTLSGAQIYKARVWSSRYE</sequence>
<keyword evidence="1" id="KW-0732">Signal</keyword>
<gene>
    <name evidence="2" type="ORF">EV643_101658</name>
</gene>
<evidence type="ECO:0000313" key="2">
    <source>
        <dbReference type="EMBL" id="TDO54867.1"/>
    </source>
</evidence>
<evidence type="ECO:0000256" key="1">
    <source>
        <dbReference type="SAM" id="SignalP"/>
    </source>
</evidence>
<name>A0A4R6KUT4_9ACTN</name>
<comment type="caution">
    <text evidence="2">The sequence shown here is derived from an EMBL/GenBank/DDBJ whole genome shotgun (WGS) entry which is preliminary data.</text>
</comment>
<dbReference type="SUPFAM" id="SSF63829">
    <property type="entry name" value="Calcium-dependent phosphotriesterase"/>
    <property type="match status" value="1"/>
</dbReference>
<keyword evidence="3" id="KW-1185">Reference proteome</keyword>
<proteinExistence type="predicted"/>
<dbReference type="Pfam" id="PF20138">
    <property type="entry name" value="DUF6528"/>
    <property type="match status" value="1"/>
</dbReference>
<feature type="chain" id="PRO_5039135182" description="Pyrroloquinoline-quinone binding quinoprotein" evidence="1">
    <location>
        <begin position="24"/>
        <end position="334"/>
    </location>
</feature>
<evidence type="ECO:0008006" key="4">
    <source>
        <dbReference type="Google" id="ProtNLM"/>
    </source>
</evidence>
<dbReference type="Gene3D" id="2.130.10.10">
    <property type="entry name" value="YVTN repeat-like/Quinoprotein amine dehydrogenase"/>
    <property type="match status" value="1"/>
</dbReference>
<dbReference type="AlphaFoldDB" id="A0A4R6KUT4"/>
<dbReference type="OrthoDB" id="1007317at2"/>
<dbReference type="RefSeq" id="WP_133798401.1">
    <property type="nucleotide sequence ID" value="NZ_SNWQ01000001.1"/>
</dbReference>
<evidence type="ECO:0000313" key="3">
    <source>
        <dbReference type="Proteomes" id="UP000295388"/>
    </source>
</evidence>
<dbReference type="Proteomes" id="UP000295388">
    <property type="component" value="Unassembled WGS sequence"/>
</dbReference>
<reference evidence="2 3" key="1">
    <citation type="submission" date="2019-03" db="EMBL/GenBank/DDBJ databases">
        <title>Genomic Encyclopedia of Type Strains, Phase III (KMG-III): the genomes of soil and plant-associated and newly described type strains.</title>
        <authorList>
            <person name="Whitman W."/>
        </authorList>
    </citation>
    <scope>NUCLEOTIDE SEQUENCE [LARGE SCALE GENOMIC DNA]</scope>
    <source>
        <strain evidence="2 3">VKM Ac-2527</strain>
    </source>
</reference>
<accession>A0A4R6KUT4</accession>
<dbReference type="EMBL" id="SNWQ01000001">
    <property type="protein sequence ID" value="TDO54867.1"/>
    <property type="molecule type" value="Genomic_DNA"/>
</dbReference>
<organism evidence="2 3">
    <name type="scientific">Kribbella caucasensis</name>
    <dbReference type="NCBI Taxonomy" id="2512215"/>
    <lineage>
        <taxon>Bacteria</taxon>
        <taxon>Bacillati</taxon>
        <taxon>Actinomycetota</taxon>
        <taxon>Actinomycetes</taxon>
        <taxon>Propionibacteriales</taxon>
        <taxon>Kribbellaceae</taxon>
        <taxon>Kribbella</taxon>
    </lineage>
</organism>
<dbReference type="InterPro" id="IPR015943">
    <property type="entry name" value="WD40/YVTN_repeat-like_dom_sf"/>
</dbReference>